<dbReference type="GO" id="GO:0044027">
    <property type="term" value="P:negative regulation of gene expression via chromosomal CpG island methylation"/>
    <property type="evidence" value="ECO:0007669"/>
    <property type="project" value="TreeGrafter"/>
</dbReference>
<name>A0A0D7AND8_9AGAR</name>
<dbReference type="GO" id="GO:0003886">
    <property type="term" value="F:DNA (cytosine-5-)-methyltransferase activity"/>
    <property type="evidence" value="ECO:0007669"/>
    <property type="project" value="UniProtKB-EC"/>
</dbReference>
<gene>
    <name evidence="5" type="ORF">FISHEDRAFT_33873</name>
</gene>
<evidence type="ECO:0000256" key="4">
    <source>
        <dbReference type="ARBA" id="ARBA00022691"/>
    </source>
</evidence>
<dbReference type="GO" id="GO:0005634">
    <property type="term" value="C:nucleus"/>
    <property type="evidence" value="ECO:0007669"/>
    <property type="project" value="TreeGrafter"/>
</dbReference>
<keyword evidence="4" id="KW-0949">S-adenosyl-L-methionine</keyword>
<evidence type="ECO:0000256" key="3">
    <source>
        <dbReference type="ARBA" id="ARBA00022679"/>
    </source>
</evidence>
<evidence type="ECO:0000256" key="2">
    <source>
        <dbReference type="ARBA" id="ARBA00022603"/>
    </source>
</evidence>
<dbReference type="SUPFAM" id="SSF53335">
    <property type="entry name" value="S-adenosyl-L-methionine-dependent methyltransferases"/>
    <property type="match status" value="1"/>
</dbReference>
<dbReference type="Gene3D" id="3.90.120.10">
    <property type="entry name" value="DNA Methylase, subunit A, domain 2"/>
    <property type="match status" value="1"/>
</dbReference>
<dbReference type="GO" id="GO:0003677">
    <property type="term" value="F:DNA binding"/>
    <property type="evidence" value="ECO:0007669"/>
    <property type="project" value="TreeGrafter"/>
</dbReference>
<reference evidence="5 6" key="1">
    <citation type="journal article" date="2015" name="Fungal Genet. Biol.">
        <title>Evolution of novel wood decay mechanisms in Agaricales revealed by the genome sequences of Fistulina hepatica and Cylindrobasidium torrendii.</title>
        <authorList>
            <person name="Floudas D."/>
            <person name="Held B.W."/>
            <person name="Riley R."/>
            <person name="Nagy L.G."/>
            <person name="Koehler G."/>
            <person name="Ransdell A.S."/>
            <person name="Younus H."/>
            <person name="Chow J."/>
            <person name="Chiniquy J."/>
            <person name="Lipzen A."/>
            <person name="Tritt A."/>
            <person name="Sun H."/>
            <person name="Haridas S."/>
            <person name="LaButti K."/>
            <person name="Ohm R.A."/>
            <person name="Kues U."/>
            <person name="Blanchette R.A."/>
            <person name="Grigoriev I.V."/>
            <person name="Minto R.E."/>
            <person name="Hibbett D.S."/>
        </authorList>
    </citation>
    <scope>NUCLEOTIDE SEQUENCE [LARGE SCALE GENOMIC DNA]</scope>
    <source>
        <strain evidence="5 6">ATCC 64428</strain>
    </source>
</reference>
<dbReference type="Pfam" id="PF00145">
    <property type="entry name" value="DNA_methylase"/>
    <property type="match status" value="1"/>
</dbReference>
<dbReference type="OrthoDB" id="5376140at2759"/>
<keyword evidence="3" id="KW-0808">Transferase</keyword>
<dbReference type="GO" id="GO:0032259">
    <property type="term" value="P:methylation"/>
    <property type="evidence" value="ECO:0007669"/>
    <property type="project" value="UniProtKB-KW"/>
</dbReference>
<dbReference type="InterPro" id="IPR029063">
    <property type="entry name" value="SAM-dependent_MTases_sf"/>
</dbReference>
<evidence type="ECO:0000313" key="5">
    <source>
        <dbReference type="EMBL" id="KIY53107.1"/>
    </source>
</evidence>
<keyword evidence="6" id="KW-1185">Reference proteome</keyword>
<dbReference type="Proteomes" id="UP000054144">
    <property type="component" value="Unassembled WGS sequence"/>
</dbReference>
<evidence type="ECO:0000256" key="1">
    <source>
        <dbReference type="ARBA" id="ARBA00011975"/>
    </source>
</evidence>
<dbReference type="EMBL" id="KN881628">
    <property type="protein sequence ID" value="KIY53107.1"/>
    <property type="molecule type" value="Genomic_DNA"/>
</dbReference>
<dbReference type="PANTHER" id="PTHR10629">
    <property type="entry name" value="CYTOSINE-SPECIFIC METHYLTRANSFERASE"/>
    <property type="match status" value="1"/>
</dbReference>
<dbReference type="InterPro" id="IPR001525">
    <property type="entry name" value="C5_MeTfrase"/>
</dbReference>
<keyword evidence="2" id="KW-0489">Methyltransferase</keyword>
<sequence length="83" mass="9701">MTPTAKQSEVLHPWCRRTVTVRELARIQGFPDNFIFEAMDKDVTTMIRQIGNAVPWPVGKAIGREFRHALIQKWHPDNRDVFQ</sequence>
<dbReference type="InterPro" id="IPR050390">
    <property type="entry name" value="C5-Methyltransferase"/>
</dbReference>
<dbReference type="AlphaFoldDB" id="A0A0D7AND8"/>
<dbReference type="PANTHER" id="PTHR10629:SF52">
    <property type="entry name" value="DNA (CYTOSINE-5)-METHYLTRANSFERASE 1"/>
    <property type="match status" value="1"/>
</dbReference>
<dbReference type="EC" id="2.1.1.37" evidence="1"/>
<organism evidence="5 6">
    <name type="scientific">Fistulina hepatica ATCC 64428</name>
    <dbReference type="NCBI Taxonomy" id="1128425"/>
    <lineage>
        <taxon>Eukaryota</taxon>
        <taxon>Fungi</taxon>
        <taxon>Dikarya</taxon>
        <taxon>Basidiomycota</taxon>
        <taxon>Agaricomycotina</taxon>
        <taxon>Agaricomycetes</taxon>
        <taxon>Agaricomycetidae</taxon>
        <taxon>Agaricales</taxon>
        <taxon>Fistulinaceae</taxon>
        <taxon>Fistulina</taxon>
    </lineage>
</organism>
<evidence type="ECO:0000313" key="6">
    <source>
        <dbReference type="Proteomes" id="UP000054144"/>
    </source>
</evidence>
<accession>A0A0D7AND8</accession>
<protein>
    <recommendedName>
        <fullName evidence="1">DNA (cytosine-5-)-methyltransferase</fullName>
        <ecNumber evidence="1">2.1.1.37</ecNumber>
    </recommendedName>
</protein>
<proteinExistence type="predicted"/>